<dbReference type="NCBIfam" id="TIGR04183">
    <property type="entry name" value="Por_Secre_tail"/>
    <property type="match status" value="1"/>
</dbReference>
<dbReference type="Proteomes" id="UP000316727">
    <property type="component" value="Unassembled WGS sequence"/>
</dbReference>
<dbReference type="EMBL" id="VFRQ01000003">
    <property type="protein sequence ID" value="TPE44659.1"/>
    <property type="molecule type" value="Genomic_DNA"/>
</dbReference>
<gene>
    <name evidence="2" type="ORF">FJM65_06410</name>
</gene>
<comment type="caution">
    <text evidence="2">The sequence shown here is derived from an EMBL/GenBank/DDBJ whole genome shotgun (WGS) entry which is preliminary data.</text>
</comment>
<accession>A0A501W4Y9</accession>
<keyword evidence="3" id="KW-1185">Reference proteome</keyword>
<evidence type="ECO:0000256" key="1">
    <source>
        <dbReference type="SAM" id="SignalP"/>
    </source>
</evidence>
<proteinExistence type="predicted"/>
<evidence type="ECO:0000313" key="2">
    <source>
        <dbReference type="EMBL" id="TPE44659.1"/>
    </source>
</evidence>
<reference evidence="2 3" key="1">
    <citation type="submission" date="2019-06" db="EMBL/GenBank/DDBJ databases">
        <title>A novel bacterium of genus Pontibacter, isolated from marine sediment.</title>
        <authorList>
            <person name="Huang H."/>
            <person name="Mo K."/>
            <person name="Hu Y."/>
        </authorList>
    </citation>
    <scope>NUCLEOTIDE SEQUENCE [LARGE SCALE GENOMIC DNA]</scope>
    <source>
        <strain evidence="2 3">HB172049</strain>
    </source>
</reference>
<dbReference type="InterPro" id="IPR013783">
    <property type="entry name" value="Ig-like_fold"/>
</dbReference>
<feature type="chain" id="PRO_5021344499" evidence="1">
    <location>
        <begin position="22"/>
        <end position="468"/>
    </location>
</feature>
<dbReference type="Gene3D" id="2.60.40.10">
    <property type="entry name" value="Immunoglobulins"/>
    <property type="match status" value="1"/>
</dbReference>
<dbReference type="RefSeq" id="WP_140620684.1">
    <property type="nucleotide sequence ID" value="NZ_VFRQ01000003.1"/>
</dbReference>
<name>A0A501W4Y9_9BACT</name>
<protein>
    <submittedName>
        <fullName evidence="2">T9SS type A sorting domain-containing protein</fullName>
    </submittedName>
</protein>
<keyword evidence="1" id="KW-0732">Signal</keyword>
<dbReference type="InterPro" id="IPR026444">
    <property type="entry name" value="Secre_tail"/>
</dbReference>
<dbReference type="AlphaFoldDB" id="A0A501W4Y9"/>
<evidence type="ECO:0000313" key="3">
    <source>
        <dbReference type="Proteomes" id="UP000316727"/>
    </source>
</evidence>
<sequence>MKTKLYLSVLALLLLPMLVQANHINSGYISYTIDPDGPRRFNFTLTLLTNHHSQAEDPMVTMYMGDGNTVNVPRTSVKKYNHNYDIETFEWSYTYTTPRLYTVGWVGENRNSNVLNIPAPSDQASFYVSTTVSVNPLSPNLHGIHLAGVPFLHGRVGEPFKYNLAAYDADGDNLTYKLVAPKKQDKEGNIVAIEGYEMPDGMTINEYGEIHWDAPTVAGKYTVAVQITEYKNGVEQGINHVDLEMIILNPEEDLRPTLSLLNKSQLLQNDDGSVQVMPGEPLKLEYFMRRHPDTDEPVRAKLYSELDTLELLPINIAVRDSADGQAITVMFTPGQELVREQAYTLAMSAMAIYDKYSIPTYQEKLIASWDFTYIHIGNVTPTATDDDLKNAGFILYPNPVADKFVIEAPDMPGMFVLLFDATGKRAGTLKLQPGKNNFTKPSSLANGLYFYTIYSRQQPVGSGKLVVR</sequence>
<feature type="signal peptide" evidence="1">
    <location>
        <begin position="1"/>
        <end position="21"/>
    </location>
</feature>
<dbReference type="OrthoDB" id="1123245at2"/>
<organism evidence="2 3">
    <name type="scientific">Pontibacter mangrovi</name>
    <dbReference type="NCBI Taxonomy" id="2589816"/>
    <lineage>
        <taxon>Bacteria</taxon>
        <taxon>Pseudomonadati</taxon>
        <taxon>Bacteroidota</taxon>
        <taxon>Cytophagia</taxon>
        <taxon>Cytophagales</taxon>
        <taxon>Hymenobacteraceae</taxon>
        <taxon>Pontibacter</taxon>
    </lineage>
</organism>